<accession>A0A2V3IG07</accession>
<evidence type="ECO:0000313" key="2">
    <source>
        <dbReference type="Proteomes" id="UP000247409"/>
    </source>
</evidence>
<dbReference type="Proteomes" id="UP000247409">
    <property type="component" value="Unassembled WGS sequence"/>
</dbReference>
<keyword evidence="2" id="KW-1185">Reference proteome</keyword>
<reference evidence="1 2" key="1">
    <citation type="journal article" date="2018" name="Mol. Biol. Evol.">
        <title>Analysis of the draft genome of the red seaweed Gracilariopsis chorda provides insights into genome size evolution in Rhodophyta.</title>
        <authorList>
            <person name="Lee J."/>
            <person name="Yang E.C."/>
            <person name="Graf L."/>
            <person name="Yang J.H."/>
            <person name="Qiu H."/>
            <person name="Zel Zion U."/>
            <person name="Chan C.X."/>
            <person name="Stephens T.G."/>
            <person name="Weber A.P.M."/>
            <person name="Boo G.H."/>
            <person name="Boo S.M."/>
            <person name="Kim K.M."/>
            <person name="Shin Y."/>
            <person name="Jung M."/>
            <person name="Lee S.J."/>
            <person name="Yim H.S."/>
            <person name="Lee J.H."/>
            <person name="Bhattacharya D."/>
            <person name="Yoon H.S."/>
        </authorList>
    </citation>
    <scope>NUCLEOTIDE SEQUENCE [LARGE SCALE GENOMIC DNA]</scope>
    <source>
        <strain evidence="1 2">SKKU-2015</strain>
        <tissue evidence="1">Whole body</tissue>
    </source>
</reference>
<proteinExistence type="predicted"/>
<comment type="caution">
    <text evidence="1">The sequence shown here is derived from an EMBL/GenBank/DDBJ whole genome shotgun (WGS) entry which is preliminary data.</text>
</comment>
<protein>
    <submittedName>
        <fullName evidence="1">Uncharacterized protein</fullName>
    </submittedName>
</protein>
<gene>
    <name evidence="1" type="ORF">BWQ96_09274</name>
</gene>
<dbReference type="AlphaFoldDB" id="A0A2V3IG07"/>
<organism evidence="1 2">
    <name type="scientific">Gracilariopsis chorda</name>
    <dbReference type="NCBI Taxonomy" id="448386"/>
    <lineage>
        <taxon>Eukaryota</taxon>
        <taxon>Rhodophyta</taxon>
        <taxon>Florideophyceae</taxon>
        <taxon>Rhodymeniophycidae</taxon>
        <taxon>Gracilariales</taxon>
        <taxon>Gracilariaceae</taxon>
        <taxon>Gracilariopsis</taxon>
    </lineage>
</organism>
<name>A0A2V3IG07_9FLOR</name>
<sequence>MLYVDHYDLPSSSSVLPQNAFLLLFTVVRLQSMSEKRKRPSFDVKQEALFKLGVLVYGTFATSQINPETKKHWKAIDVAVHSNVSKAAVFGWKKQAKKTMGRHLSSWVAKKVSRITTFHHPDLEAAIAQYMRERMIYMRGEFLFRADVVCKAAL</sequence>
<evidence type="ECO:0000313" key="1">
    <source>
        <dbReference type="EMBL" id="PXF41007.1"/>
    </source>
</evidence>
<dbReference type="EMBL" id="NBIV01000246">
    <property type="protein sequence ID" value="PXF41007.1"/>
    <property type="molecule type" value="Genomic_DNA"/>
</dbReference>